<sequence>MSNILQPFIQYLPQLSESEKHVLYYLENLPSESYKSLSLTKLAEATNVSTTTVIRMCQKLNLSGFSELKFHLTHITPAADQQVITESILDSVHYLTAETAIAQYNQAAKMIQAAKRIFVIGVGLSKVNAEYFSKLLMQVGKESSYIYESHIAGLIAKR</sequence>
<dbReference type="RefSeq" id="WP_138190323.1">
    <property type="nucleotide sequence ID" value="NZ_VBWP01000002.1"/>
</dbReference>
<gene>
    <name evidence="2" type="ORF">FEZ08_03470</name>
</gene>
<feature type="domain" description="HTH rpiR-type" evidence="1">
    <location>
        <begin position="2"/>
        <end position="79"/>
    </location>
</feature>
<dbReference type="SUPFAM" id="SSF53697">
    <property type="entry name" value="SIS domain"/>
    <property type="match status" value="1"/>
</dbReference>
<accession>A0A5R8QFZ8</accession>
<dbReference type="InterPro" id="IPR046348">
    <property type="entry name" value="SIS_dom_sf"/>
</dbReference>
<dbReference type="InterPro" id="IPR000281">
    <property type="entry name" value="HTH_RpiR"/>
</dbReference>
<protein>
    <submittedName>
        <fullName evidence="2">MurR/RpiR family transcriptional regulator</fullName>
    </submittedName>
</protein>
<dbReference type="GO" id="GO:1901135">
    <property type="term" value="P:carbohydrate derivative metabolic process"/>
    <property type="evidence" value="ECO:0007669"/>
    <property type="project" value="InterPro"/>
</dbReference>
<dbReference type="GO" id="GO:0003677">
    <property type="term" value="F:DNA binding"/>
    <property type="evidence" value="ECO:0007669"/>
    <property type="project" value="InterPro"/>
</dbReference>
<dbReference type="InterPro" id="IPR036388">
    <property type="entry name" value="WH-like_DNA-bd_sf"/>
</dbReference>
<dbReference type="PANTHER" id="PTHR30514">
    <property type="entry name" value="GLUCOKINASE"/>
    <property type="match status" value="1"/>
</dbReference>
<dbReference type="PANTHER" id="PTHR30514:SF10">
    <property type="entry name" value="MURR_RPIR FAMILY TRANSCRIPTIONAL REGULATOR"/>
    <property type="match status" value="1"/>
</dbReference>
<proteinExistence type="predicted"/>
<dbReference type="InParanoid" id="A0A5R8QFZ8"/>
<dbReference type="GO" id="GO:0003700">
    <property type="term" value="F:DNA-binding transcription factor activity"/>
    <property type="evidence" value="ECO:0007669"/>
    <property type="project" value="InterPro"/>
</dbReference>
<dbReference type="SUPFAM" id="SSF46689">
    <property type="entry name" value="Homeodomain-like"/>
    <property type="match status" value="1"/>
</dbReference>
<dbReference type="Gene3D" id="3.40.50.10490">
    <property type="entry name" value="Glucose-6-phosphate isomerase like protein, domain 1"/>
    <property type="match status" value="1"/>
</dbReference>
<evidence type="ECO:0000259" key="1">
    <source>
        <dbReference type="PROSITE" id="PS51071"/>
    </source>
</evidence>
<dbReference type="InterPro" id="IPR047640">
    <property type="entry name" value="RpiR-like"/>
</dbReference>
<dbReference type="Pfam" id="PF01418">
    <property type="entry name" value="HTH_6"/>
    <property type="match status" value="1"/>
</dbReference>
<dbReference type="Gene3D" id="1.10.10.10">
    <property type="entry name" value="Winged helix-like DNA-binding domain superfamily/Winged helix DNA-binding domain"/>
    <property type="match status" value="1"/>
</dbReference>
<evidence type="ECO:0000313" key="3">
    <source>
        <dbReference type="Proteomes" id="UP000306912"/>
    </source>
</evidence>
<dbReference type="EMBL" id="VBWP01000002">
    <property type="protein sequence ID" value="TLG76686.1"/>
    <property type="molecule type" value="Genomic_DNA"/>
</dbReference>
<dbReference type="Proteomes" id="UP000306912">
    <property type="component" value="Unassembled WGS sequence"/>
</dbReference>
<dbReference type="GO" id="GO:0097367">
    <property type="term" value="F:carbohydrate derivative binding"/>
    <property type="evidence" value="ECO:0007669"/>
    <property type="project" value="InterPro"/>
</dbReference>
<dbReference type="InterPro" id="IPR009057">
    <property type="entry name" value="Homeodomain-like_sf"/>
</dbReference>
<dbReference type="PROSITE" id="PS51071">
    <property type="entry name" value="HTH_RPIR"/>
    <property type="match status" value="1"/>
</dbReference>
<dbReference type="OrthoDB" id="6590756at2"/>
<evidence type="ECO:0000313" key="2">
    <source>
        <dbReference type="EMBL" id="TLG76686.1"/>
    </source>
</evidence>
<dbReference type="AlphaFoldDB" id="A0A5R8QFZ8"/>
<organism evidence="2 3">
    <name type="scientific">Culicoidibacter larvae</name>
    <dbReference type="NCBI Taxonomy" id="2579976"/>
    <lineage>
        <taxon>Bacteria</taxon>
        <taxon>Bacillati</taxon>
        <taxon>Bacillota</taxon>
        <taxon>Culicoidibacteria</taxon>
        <taxon>Culicoidibacterales</taxon>
        <taxon>Culicoidibacteraceae</taxon>
        <taxon>Culicoidibacter</taxon>
    </lineage>
</organism>
<comment type="caution">
    <text evidence="2">The sequence shown here is derived from an EMBL/GenBank/DDBJ whole genome shotgun (WGS) entry which is preliminary data.</text>
</comment>
<keyword evidence="3" id="KW-1185">Reference proteome</keyword>
<name>A0A5R8QFZ8_9FIRM</name>
<reference evidence="2 3" key="1">
    <citation type="submission" date="2019-05" db="EMBL/GenBank/DDBJ databases">
        <title>Culicoidintestinum kansasii gen. nov., sp. nov. from the gastrointestinal tract of the biting midge, Culicoides sonorensis.</title>
        <authorList>
            <person name="Neupane S."/>
            <person name="Ghosh A."/>
            <person name="Gunther S."/>
            <person name="Martin K."/>
            <person name="Zurek L."/>
        </authorList>
    </citation>
    <scope>NUCLEOTIDE SEQUENCE [LARGE SCALE GENOMIC DNA]</scope>
    <source>
        <strain evidence="2 3">CS-1</strain>
    </source>
</reference>